<organism evidence="1 2">
    <name type="scientific">Corynebacterium vitaeruminis DSM 20294</name>
    <dbReference type="NCBI Taxonomy" id="1224164"/>
    <lineage>
        <taxon>Bacteria</taxon>
        <taxon>Bacillati</taxon>
        <taxon>Actinomycetota</taxon>
        <taxon>Actinomycetes</taxon>
        <taxon>Mycobacteriales</taxon>
        <taxon>Corynebacteriaceae</taxon>
        <taxon>Corynebacterium</taxon>
    </lineage>
</organism>
<sequence length="396" mass="43792">MLATAASRTSHIPTDVPVPPETTPYGFLPHLYPGTQLDRFLPLASRRAARRPRLEVLTEKEPEVASWRRRARHRLVDAIASYALNNWTPQDLAHLLSPLAREAIFAVADDVADRLRYNDDLEYSTFLCWVDARPGRTRSPWQEIEACERAAELLEEAASAGRALNWLPAVTHVLPTDATPVVVALMRRIRALRERASATPYAAESAACTEKAVLLEDEVALQRIRKVTGEASGPAATRVYVDPPWLRQKFRAFAALATGFEVTISLVDESGIVHVTGQFECVEGFRRAAVRLSAHMRSEDKRLGSYAGENGLNKRELARGFYEGLGTTLRLHSSTADLPTVKAGRQPNSAQITHLGCESSFERGMSWGINSGVSFLKEMQLRRHTPSTPGYGPEAS</sequence>
<evidence type="ECO:0000313" key="2">
    <source>
        <dbReference type="Proteomes" id="UP000019222"/>
    </source>
</evidence>
<accession>W5Y2V9</accession>
<keyword evidence="2" id="KW-1185">Reference proteome</keyword>
<dbReference type="STRING" id="1224164.B843_09295"/>
<dbReference type="KEGG" id="cvt:B843_09295"/>
<dbReference type="Proteomes" id="UP000019222">
    <property type="component" value="Chromosome"/>
</dbReference>
<evidence type="ECO:0008006" key="3">
    <source>
        <dbReference type="Google" id="ProtNLM"/>
    </source>
</evidence>
<dbReference type="AlphaFoldDB" id="W5Y2V9"/>
<dbReference type="EMBL" id="CP004353">
    <property type="protein sequence ID" value="AHI23244.1"/>
    <property type="molecule type" value="Genomic_DNA"/>
</dbReference>
<dbReference type="RefSeq" id="WP_025253257.1">
    <property type="nucleotide sequence ID" value="NZ_CP004353.1"/>
</dbReference>
<evidence type="ECO:0000313" key="1">
    <source>
        <dbReference type="EMBL" id="AHI23244.1"/>
    </source>
</evidence>
<name>W5Y2V9_9CORY</name>
<reference evidence="1 2" key="1">
    <citation type="submission" date="2013-02" db="EMBL/GenBank/DDBJ databases">
        <title>The complete genome sequence of Corynebacterium vitaeruminis DSM 20294.</title>
        <authorList>
            <person name="Ruckert C."/>
            <person name="Albersmeier A."/>
            <person name="Kalinowski J."/>
        </authorList>
    </citation>
    <scope>NUCLEOTIDE SEQUENCE [LARGE SCALE GENOMIC DNA]</scope>
    <source>
        <strain evidence="2">ATCC 10234</strain>
    </source>
</reference>
<protein>
    <recommendedName>
        <fullName evidence="3">DUF2786 domain-containing protein</fullName>
    </recommendedName>
</protein>
<gene>
    <name evidence="1" type="ORF">B843_09295</name>
</gene>
<dbReference type="HOGENOM" id="CLU_695829_0_0_11"/>
<proteinExistence type="predicted"/>
<dbReference type="PATRIC" id="fig|1224164.3.peg.1877"/>